<keyword evidence="2" id="KW-1185">Reference proteome</keyword>
<name>A0ABS5FQB7_9BRAD</name>
<dbReference type="RefSeq" id="WP_212493983.1">
    <property type="nucleotide sequence ID" value="NZ_JAFCJH010000032.1"/>
</dbReference>
<comment type="caution">
    <text evidence="1">The sequence shown here is derived from an EMBL/GenBank/DDBJ whole genome shotgun (WGS) entry which is preliminary data.</text>
</comment>
<accession>A0ABS5FQB7</accession>
<gene>
    <name evidence="1" type="ORF">JQ615_26560</name>
</gene>
<organism evidence="1 2">
    <name type="scientific">Bradyrhizobium jicamae</name>
    <dbReference type="NCBI Taxonomy" id="280332"/>
    <lineage>
        <taxon>Bacteria</taxon>
        <taxon>Pseudomonadati</taxon>
        <taxon>Pseudomonadota</taxon>
        <taxon>Alphaproteobacteria</taxon>
        <taxon>Hyphomicrobiales</taxon>
        <taxon>Nitrobacteraceae</taxon>
        <taxon>Bradyrhizobium</taxon>
    </lineage>
</organism>
<protein>
    <submittedName>
        <fullName evidence="1">Uncharacterized protein</fullName>
    </submittedName>
</protein>
<proteinExistence type="predicted"/>
<dbReference type="EMBL" id="JAFCJH010000032">
    <property type="protein sequence ID" value="MBR0798955.1"/>
    <property type="molecule type" value="Genomic_DNA"/>
</dbReference>
<evidence type="ECO:0000313" key="1">
    <source>
        <dbReference type="EMBL" id="MBR0798955.1"/>
    </source>
</evidence>
<sequence length="49" mass="5773">MDWIELTLLDRIGVHVGNERARDGERQIRRLAMFGHIDDVVIRLVDRES</sequence>
<reference evidence="2" key="1">
    <citation type="journal article" date="2021" name="ISME J.">
        <title>Evolutionary origin and ecological implication of a unique nif island in free-living Bradyrhizobium lineages.</title>
        <authorList>
            <person name="Tao J."/>
        </authorList>
    </citation>
    <scope>NUCLEOTIDE SEQUENCE [LARGE SCALE GENOMIC DNA]</scope>
    <source>
        <strain evidence="2">SZCCT0434</strain>
    </source>
</reference>
<dbReference type="Proteomes" id="UP001315278">
    <property type="component" value="Unassembled WGS sequence"/>
</dbReference>
<evidence type="ECO:0000313" key="2">
    <source>
        <dbReference type="Proteomes" id="UP001315278"/>
    </source>
</evidence>